<dbReference type="PANTHER" id="PTHR37419">
    <property type="entry name" value="SERINE/THREONINE-PROTEIN KINASE TOXIN HIPA"/>
    <property type="match status" value="1"/>
</dbReference>
<accession>A0A1V3NSZ8</accession>
<dbReference type="Proteomes" id="UP000189462">
    <property type="component" value="Unassembled WGS sequence"/>
</dbReference>
<dbReference type="OrthoDB" id="9805913at2"/>
<dbReference type="Gene3D" id="1.10.1070.20">
    <property type="match status" value="1"/>
</dbReference>
<comment type="similarity">
    <text evidence="1">Belongs to the HipA Ser/Thr kinase family.</text>
</comment>
<evidence type="ECO:0000256" key="4">
    <source>
        <dbReference type="SAM" id="MobiDB-lite"/>
    </source>
</evidence>
<protein>
    <submittedName>
        <fullName evidence="7">Kinase</fullName>
    </submittedName>
</protein>
<dbReference type="InterPro" id="IPR017508">
    <property type="entry name" value="HipA_N1"/>
</dbReference>
<dbReference type="NCBIfam" id="TIGR03071">
    <property type="entry name" value="couple_hipA"/>
    <property type="match status" value="1"/>
</dbReference>
<proteinExistence type="inferred from homology"/>
<evidence type="ECO:0000256" key="3">
    <source>
        <dbReference type="ARBA" id="ARBA00022777"/>
    </source>
</evidence>
<keyword evidence="2" id="KW-0808">Transferase</keyword>
<dbReference type="InterPro" id="IPR012893">
    <property type="entry name" value="HipA-like_C"/>
</dbReference>
<dbReference type="Pfam" id="PF13657">
    <property type="entry name" value="Couple_hipA"/>
    <property type="match status" value="1"/>
</dbReference>
<dbReference type="STRING" id="108003.B1C78_02535"/>
<evidence type="ECO:0000256" key="2">
    <source>
        <dbReference type="ARBA" id="ARBA00022679"/>
    </source>
</evidence>
<dbReference type="GO" id="GO:0005829">
    <property type="term" value="C:cytosol"/>
    <property type="evidence" value="ECO:0007669"/>
    <property type="project" value="TreeGrafter"/>
</dbReference>
<evidence type="ECO:0000259" key="5">
    <source>
        <dbReference type="Pfam" id="PF07804"/>
    </source>
</evidence>
<dbReference type="InterPro" id="IPR052028">
    <property type="entry name" value="HipA_Ser/Thr_kinase"/>
</dbReference>
<organism evidence="7 8">
    <name type="scientific">Thioalkalivibrio denitrificans</name>
    <dbReference type="NCBI Taxonomy" id="108003"/>
    <lineage>
        <taxon>Bacteria</taxon>
        <taxon>Pseudomonadati</taxon>
        <taxon>Pseudomonadota</taxon>
        <taxon>Gammaproteobacteria</taxon>
        <taxon>Chromatiales</taxon>
        <taxon>Ectothiorhodospiraceae</taxon>
        <taxon>Thioalkalivibrio</taxon>
    </lineage>
</organism>
<dbReference type="Pfam" id="PF07804">
    <property type="entry name" value="HipA_C"/>
    <property type="match status" value="1"/>
</dbReference>
<feature type="domain" description="HipA-like C-terminal" evidence="5">
    <location>
        <begin position="139"/>
        <end position="377"/>
    </location>
</feature>
<gene>
    <name evidence="7" type="ORF">B1C78_02535</name>
</gene>
<dbReference type="GO" id="GO:0004674">
    <property type="term" value="F:protein serine/threonine kinase activity"/>
    <property type="evidence" value="ECO:0007669"/>
    <property type="project" value="TreeGrafter"/>
</dbReference>
<sequence length="410" mass="45286">MAEVSVLDVFLHGRRIGTLTQVGHDRNLFAFSQAYIDDPDRPTLSLSFKDEFGNLITDTPVRQTRLPPFFSNLLPEGPMRDYLAARAGVKPQREFFLLWVLGRDLPGAVSVRPAEGQSWPDREEGDEGKAPDGEQALRFSLAGVQLKFSAVMGATGGLTIPSQGVGGAWIVKLPSATFDRVPENEFAMMSLAHEIGMDIPEIALHPVEQIGNLPEGMERLGGQALAVRRFDRSTDGTPIHVEDFAQVFNVYPDDKYGKASYRNIAQVIWAEIGEPGITEFIRRLVFNTLIGNADMHLKNWSLIYPDGRTPALAPGYDFVSTIPYIADGTMALKYARTKRMAELGVDELQYLAARAGLPKKPVLDAARETVQAFLDIWPARRADLPLSTEAAINIDRHVRSIAVVRELGMT</sequence>
<comment type="caution">
    <text evidence="7">The sequence shown here is derived from an EMBL/GenBank/DDBJ whole genome shotgun (WGS) entry which is preliminary data.</text>
</comment>
<dbReference type="EMBL" id="MVBK01000014">
    <property type="protein sequence ID" value="OOG27866.1"/>
    <property type="molecule type" value="Genomic_DNA"/>
</dbReference>
<dbReference type="RefSeq" id="WP_077277561.1">
    <property type="nucleotide sequence ID" value="NZ_MVBK01000014.1"/>
</dbReference>
<dbReference type="PANTHER" id="PTHR37419:SF1">
    <property type="entry name" value="SERINE_THREONINE-PROTEIN KINASE TOXIN HIPA"/>
    <property type="match status" value="1"/>
</dbReference>
<feature type="region of interest" description="Disordered" evidence="4">
    <location>
        <begin position="110"/>
        <end position="132"/>
    </location>
</feature>
<reference evidence="7 8" key="1">
    <citation type="submission" date="2017-02" db="EMBL/GenBank/DDBJ databases">
        <title>Genomic diversity within the haloalkaliphilic genus Thioalkalivibrio.</title>
        <authorList>
            <person name="Ahn A.-C."/>
            <person name="Meier-Kolthoff J."/>
            <person name="Overmars L."/>
            <person name="Richter M."/>
            <person name="Woyke T."/>
            <person name="Sorokin D.Y."/>
            <person name="Muyzer G."/>
        </authorList>
    </citation>
    <scope>NUCLEOTIDE SEQUENCE [LARGE SCALE GENOMIC DNA]</scope>
    <source>
        <strain evidence="7 8">ALJD</strain>
    </source>
</reference>
<dbReference type="AlphaFoldDB" id="A0A1V3NSZ8"/>
<name>A0A1V3NSZ8_9GAMM</name>
<evidence type="ECO:0000256" key="1">
    <source>
        <dbReference type="ARBA" id="ARBA00010164"/>
    </source>
</evidence>
<keyword evidence="3 7" id="KW-0418">Kinase</keyword>
<evidence type="ECO:0000259" key="6">
    <source>
        <dbReference type="Pfam" id="PF13657"/>
    </source>
</evidence>
<feature type="domain" description="HipA N-terminal subdomain 1" evidence="6">
    <location>
        <begin position="7"/>
        <end position="111"/>
    </location>
</feature>
<keyword evidence="8" id="KW-1185">Reference proteome</keyword>
<evidence type="ECO:0000313" key="7">
    <source>
        <dbReference type="EMBL" id="OOG27866.1"/>
    </source>
</evidence>
<evidence type="ECO:0000313" key="8">
    <source>
        <dbReference type="Proteomes" id="UP000189462"/>
    </source>
</evidence>